<dbReference type="InterPro" id="IPR018114">
    <property type="entry name" value="TRYPSIN_HIS"/>
</dbReference>
<dbReference type="GO" id="GO:0006729">
    <property type="term" value="P:tetrahydrobiopterin biosynthetic process"/>
    <property type="evidence" value="ECO:0007669"/>
    <property type="project" value="UniProtKB-KW"/>
</dbReference>
<dbReference type="PRINTS" id="PR00722">
    <property type="entry name" value="CHYMOTRYPSIN"/>
</dbReference>
<dbReference type="GO" id="GO:0003874">
    <property type="term" value="F:6-pyruvoyltetrahydropterin synthase activity"/>
    <property type="evidence" value="ECO:0007669"/>
    <property type="project" value="UniProtKB-EC"/>
</dbReference>
<dbReference type="InterPro" id="IPR043504">
    <property type="entry name" value="Peptidase_S1_PA_chymotrypsin"/>
</dbReference>
<accession>A0A9D3X9F8</accession>
<comment type="caution">
    <text evidence="7">The sequence shown here is derived from an EMBL/GenBank/DDBJ whole genome shotgun (WGS) entry which is preliminary data.</text>
</comment>
<feature type="domain" description="Peptidase S1" evidence="6">
    <location>
        <begin position="22"/>
        <end position="236"/>
    </location>
</feature>
<dbReference type="AlphaFoldDB" id="A0A9D3X9F8"/>
<keyword evidence="1" id="KW-0645">Protease</keyword>
<dbReference type="InterPro" id="IPR009003">
    <property type="entry name" value="Peptidase_S1_PA"/>
</dbReference>
<dbReference type="SUPFAM" id="SSF50494">
    <property type="entry name" value="Trypsin-like serine proteases"/>
    <property type="match status" value="1"/>
</dbReference>
<evidence type="ECO:0000256" key="5">
    <source>
        <dbReference type="ARBA" id="ARBA00023180"/>
    </source>
</evidence>
<dbReference type="EMBL" id="JAHDVG010000477">
    <property type="protein sequence ID" value="KAH1175458.1"/>
    <property type="molecule type" value="Genomic_DNA"/>
</dbReference>
<keyword evidence="5" id="KW-0325">Glycoprotein</keyword>
<evidence type="ECO:0000256" key="2">
    <source>
        <dbReference type="ARBA" id="ARBA00022801"/>
    </source>
</evidence>
<protein>
    <recommendedName>
        <fullName evidence="6">Peptidase S1 domain-containing protein</fullName>
    </recommendedName>
</protein>
<keyword evidence="8" id="KW-1185">Reference proteome</keyword>
<reference evidence="7" key="1">
    <citation type="submission" date="2021-09" db="EMBL/GenBank/DDBJ databases">
        <title>The genome of Mauremys mutica provides insights into the evolution of semi-aquatic lifestyle.</title>
        <authorList>
            <person name="Gong S."/>
            <person name="Gao Y."/>
        </authorList>
    </citation>
    <scope>NUCLEOTIDE SEQUENCE</scope>
    <source>
        <strain evidence="7">MM-2020</strain>
        <tissue evidence="7">Muscle</tissue>
    </source>
</reference>
<keyword evidence="2" id="KW-0378">Hydrolase</keyword>
<evidence type="ECO:0000313" key="8">
    <source>
        <dbReference type="Proteomes" id="UP000827986"/>
    </source>
</evidence>
<dbReference type="Pfam" id="PF00089">
    <property type="entry name" value="Trypsin"/>
    <property type="match status" value="1"/>
</dbReference>
<dbReference type="SUPFAM" id="SSF55620">
    <property type="entry name" value="Tetrahydrobiopterin biosynthesis enzymes-like"/>
    <property type="match status" value="1"/>
</dbReference>
<evidence type="ECO:0000256" key="3">
    <source>
        <dbReference type="ARBA" id="ARBA00022825"/>
    </source>
</evidence>
<dbReference type="PROSITE" id="PS50240">
    <property type="entry name" value="TRYPSIN_DOM"/>
    <property type="match status" value="1"/>
</dbReference>
<dbReference type="InterPro" id="IPR038418">
    <property type="entry name" value="6-PTP_synth/QueD_sf"/>
</dbReference>
<dbReference type="Gene3D" id="3.30.479.10">
    <property type="entry name" value="6-pyruvoyl tetrahydropterin synthase/QueD"/>
    <property type="match status" value="1"/>
</dbReference>
<evidence type="ECO:0000313" key="7">
    <source>
        <dbReference type="EMBL" id="KAH1175458.1"/>
    </source>
</evidence>
<name>A0A9D3X9F8_9SAUR</name>
<organism evidence="7 8">
    <name type="scientific">Mauremys mutica</name>
    <name type="common">yellowpond turtle</name>
    <dbReference type="NCBI Taxonomy" id="74926"/>
    <lineage>
        <taxon>Eukaryota</taxon>
        <taxon>Metazoa</taxon>
        <taxon>Chordata</taxon>
        <taxon>Craniata</taxon>
        <taxon>Vertebrata</taxon>
        <taxon>Euteleostomi</taxon>
        <taxon>Archelosauria</taxon>
        <taxon>Testudinata</taxon>
        <taxon>Testudines</taxon>
        <taxon>Cryptodira</taxon>
        <taxon>Durocryptodira</taxon>
        <taxon>Testudinoidea</taxon>
        <taxon>Geoemydidae</taxon>
        <taxon>Geoemydinae</taxon>
        <taxon>Mauremys</taxon>
    </lineage>
</organism>
<dbReference type="PANTHER" id="PTHR24252:SF27">
    <property type="entry name" value="TRANSMEMBRANE PROTEASE SERINE 3-LIKE"/>
    <property type="match status" value="1"/>
</dbReference>
<dbReference type="InterPro" id="IPR001314">
    <property type="entry name" value="Peptidase_S1A"/>
</dbReference>
<dbReference type="PANTHER" id="PTHR24252">
    <property type="entry name" value="ACROSIN-RELATED"/>
    <property type="match status" value="1"/>
</dbReference>
<dbReference type="InterPro" id="IPR001254">
    <property type="entry name" value="Trypsin_dom"/>
</dbReference>
<dbReference type="FunFam" id="2.40.10.10:FF:000068">
    <property type="entry name" value="transmembrane protease serine 2"/>
    <property type="match status" value="1"/>
</dbReference>
<evidence type="ECO:0000256" key="1">
    <source>
        <dbReference type="ARBA" id="ARBA00022670"/>
    </source>
</evidence>
<dbReference type="Gene3D" id="2.40.10.10">
    <property type="entry name" value="Trypsin-like serine proteases"/>
    <property type="match status" value="1"/>
</dbReference>
<dbReference type="GO" id="GO:0004252">
    <property type="term" value="F:serine-type endopeptidase activity"/>
    <property type="evidence" value="ECO:0007669"/>
    <property type="project" value="InterPro"/>
</dbReference>
<dbReference type="SMART" id="SM00020">
    <property type="entry name" value="Tryp_SPc"/>
    <property type="match status" value="1"/>
</dbReference>
<evidence type="ECO:0000259" key="6">
    <source>
        <dbReference type="PROSITE" id="PS50240"/>
    </source>
</evidence>
<proteinExistence type="predicted"/>
<gene>
    <name evidence="7" type="ORF">KIL84_008332</name>
</gene>
<dbReference type="GO" id="GO:0006508">
    <property type="term" value="P:proteolysis"/>
    <property type="evidence" value="ECO:0007669"/>
    <property type="project" value="UniProtKB-KW"/>
</dbReference>
<keyword evidence="4" id="KW-1015">Disulfide bond</keyword>
<dbReference type="Proteomes" id="UP000827986">
    <property type="component" value="Unassembled WGS sequence"/>
</dbReference>
<keyword evidence="3" id="KW-0720">Serine protease</keyword>
<evidence type="ECO:0000256" key="4">
    <source>
        <dbReference type="ARBA" id="ARBA00023157"/>
    </source>
</evidence>
<sequence length="236" mass="26230">MYPLGSAGDQRECGLRSRAARIVGGSDAPLGRWPWQVSLYLNSRHVCGGSVVAHDWIVTAAHCVHNYRWPQVSSWLVFAGIIAHVSVPQQAHVVVEKIIHHPHYDDRSHDYDIALMKLRAPLNFSDSLVHTVSGRDDPIVRHHGASAHVSGVEGTIMELLDHKKLDQDVAYFADVVSTTENVAAYTWENLQKHLPAGALNKVKVYESKRNVIVYNGDETAPLALMRDRSAHGVIRD</sequence>
<dbReference type="PROSITE" id="PS00134">
    <property type="entry name" value="TRYPSIN_HIS"/>
    <property type="match status" value="1"/>
</dbReference>